<dbReference type="AlphaFoldDB" id="A0A9X2XC16"/>
<evidence type="ECO:0000313" key="11">
    <source>
        <dbReference type="Proteomes" id="UP001149009"/>
    </source>
</evidence>
<evidence type="ECO:0000256" key="5">
    <source>
        <dbReference type="ARBA" id="ARBA00022741"/>
    </source>
</evidence>
<keyword evidence="11" id="KW-1185">Reference proteome</keyword>
<evidence type="ECO:0000313" key="10">
    <source>
        <dbReference type="EMBL" id="MCT8992006.1"/>
    </source>
</evidence>
<keyword evidence="5" id="KW-0547">Nucleotide-binding</keyword>
<dbReference type="Proteomes" id="UP001149009">
    <property type="component" value="Unassembled WGS sequence"/>
</dbReference>
<evidence type="ECO:0000256" key="3">
    <source>
        <dbReference type="ARBA" id="ARBA00022553"/>
    </source>
</evidence>
<protein>
    <recommendedName>
        <fullName evidence="2">histidine kinase</fullName>
        <ecNumber evidence="2">2.7.13.3</ecNumber>
    </recommendedName>
</protein>
<feature type="domain" description="Signal transduction histidine kinase HWE region" evidence="9">
    <location>
        <begin position="374"/>
        <end position="456"/>
    </location>
</feature>
<evidence type="ECO:0000256" key="7">
    <source>
        <dbReference type="ARBA" id="ARBA00022840"/>
    </source>
</evidence>
<keyword evidence="6 10" id="KW-0418">Kinase</keyword>
<feature type="transmembrane region" description="Helical" evidence="8">
    <location>
        <begin position="28"/>
        <end position="51"/>
    </location>
</feature>
<dbReference type="Pfam" id="PF07536">
    <property type="entry name" value="HWE_HK"/>
    <property type="match status" value="1"/>
</dbReference>
<keyword evidence="7" id="KW-0067">ATP-binding</keyword>
<evidence type="ECO:0000256" key="8">
    <source>
        <dbReference type="SAM" id="Phobius"/>
    </source>
</evidence>
<evidence type="ECO:0000256" key="1">
    <source>
        <dbReference type="ARBA" id="ARBA00000085"/>
    </source>
</evidence>
<comment type="catalytic activity">
    <reaction evidence="1">
        <text>ATP + protein L-histidine = ADP + protein N-phospho-L-histidine.</text>
        <dbReference type="EC" id="2.7.13.3"/>
    </reaction>
</comment>
<gene>
    <name evidence="10" type="ORF">NYR54_17215</name>
</gene>
<dbReference type="Gene3D" id="3.30.565.10">
    <property type="entry name" value="Histidine kinase-like ATPase, C-terminal domain"/>
    <property type="match status" value="1"/>
</dbReference>
<sequence>MEKSADSPDTKLGFRKRLSGLLTGPKPIGFFLFLLILVTTLPALAVAFVLLQRNDAAQREVVETLSEAMAGSIAETIDRELSGMVTTLRVLSTTPSLASGRYKDFYERAKSALAGSGTYLVLLDENFDQILNTRVPYGTPLGPVSDPEPVRRALDARAAVISGVFFEETAERWGFNVILPYVPEGKPPRVLMLTRDAESIANTLSQQMLRGGWNASLVDANGLVIASSFMSTNVGKPFFLDLNAGSPQIARLSNNMAPASFVAITDESAFSGWKVVVWAPTASIERPMRRTLWQLLAGSFIVIALSAGTAWFLGRRIARPVRNLAHDAHRLGAGEMVKAVPYPIAEVATVSAALAEASIDRRAAENDIRLLMREVAHRAKNQLTVVASMAKQTARSARSLPSFLDSFQKRLYGLARSTDLLIAGGASGVDLRELLIAQIEPFRPEDPKRLELSGPSVRLANQAAQTIGLAVHELATNAAKYGAFAARGGYLRVSWQIEEDVLVIVWREHLQRLRRRPVKRGFGTEIIERMLGGTLDAEISRTFHRDGLECVFRIPADRILPERPPPASAAPGA</sequence>
<dbReference type="PANTHER" id="PTHR41523">
    <property type="entry name" value="TWO-COMPONENT SYSTEM SENSOR PROTEIN"/>
    <property type="match status" value="1"/>
</dbReference>
<keyword evidence="8" id="KW-1133">Transmembrane helix</keyword>
<dbReference type="EMBL" id="JAODNV010000022">
    <property type="protein sequence ID" value="MCT8992006.1"/>
    <property type="molecule type" value="Genomic_DNA"/>
</dbReference>
<dbReference type="EC" id="2.7.13.3" evidence="2"/>
<dbReference type="PANTHER" id="PTHR41523:SF7">
    <property type="entry name" value="HISTIDINE KINASE"/>
    <property type="match status" value="1"/>
</dbReference>
<comment type="caution">
    <text evidence="10">The sequence shown here is derived from an EMBL/GenBank/DDBJ whole genome shotgun (WGS) entry which is preliminary data.</text>
</comment>
<feature type="transmembrane region" description="Helical" evidence="8">
    <location>
        <begin position="292"/>
        <end position="313"/>
    </location>
</feature>
<keyword evidence="8" id="KW-0472">Membrane</keyword>
<proteinExistence type="predicted"/>
<keyword evidence="3" id="KW-0597">Phosphoprotein</keyword>
<keyword evidence="8" id="KW-0812">Transmembrane</keyword>
<dbReference type="GO" id="GO:0005524">
    <property type="term" value="F:ATP binding"/>
    <property type="evidence" value="ECO:0007669"/>
    <property type="project" value="UniProtKB-KW"/>
</dbReference>
<name>A0A9X2XC16_9HYPH</name>
<evidence type="ECO:0000256" key="2">
    <source>
        <dbReference type="ARBA" id="ARBA00012438"/>
    </source>
</evidence>
<evidence type="ECO:0000256" key="6">
    <source>
        <dbReference type="ARBA" id="ARBA00022777"/>
    </source>
</evidence>
<dbReference type="RefSeq" id="WP_261516958.1">
    <property type="nucleotide sequence ID" value="NZ_JAODNV010000022.1"/>
</dbReference>
<dbReference type="SMART" id="SM00911">
    <property type="entry name" value="HWE_HK"/>
    <property type="match status" value="1"/>
</dbReference>
<evidence type="ECO:0000259" key="9">
    <source>
        <dbReference type="SMART" id="SM00911"/>
    </source>
</evidence>
<dbReference type="InterPro" id="IPR036890">
    <property type="entry name" value="HATPase_C_sf"/>
</dbReference>
<organism evidence="10 11">
    <name type="scientific">Chelativorans petroleitrophicus</name>
    <dbReference type="NCBI Taxonomy" id="2975484"/>
    <lineage>
        <taxon>Bacteria</taxon>
        <taxon>Pseudomonadati</taxon>
        <taxon>Pseudomonadota</taxon>
        <taxon>Alphaproteobacteria</taxon>
        <taxon>Hyphomicrobiales</taxon>
        <taxon>Phyllobacteriaceae</taxon>
        <taxon>Chelativorans</taxon>
    </lineage>
</organism>
<dbReference type="Gene3D" id="6.10.340.10">
    <property type="match status" value="1"/>
</dbReference>
<keyword evidence="4" id="KW-0808">Transferase</keyword>
<dbReference type="GO" id="GO:0004673">
    <property type="term" value="F:protein histidine kinase activity"/>
    <property type="evidence" value="ECO:0007669"/>
    <property type="project" value="UniProtKB-EC"/>
</dbReference>
<accession>A0A9X2XC16</accession>
<dbReference type="InterPro" id="IPR011102">
    <property type="entry name" value="Sig_transdc_His_kinase_HWE"/>
</dbReference>
<reference evidence="10" key="1">
    <citation type="submission" date="2022-08" db="EMBL/GenBank/DDBJ databases">
        <title>Chelativorans sichuanense sp. nov., a paraffin oil-degrading bacterium isolated from a mixture of oil-based drill cuttings and paddy soil.</title>
        <authorList>
            <person name="Yu J."/>
            <person name="Liu H."/>
            <person name="Chen Q."/>
        </authorList>
    </citation>
    <scope>NUCLEOTIDE SEQUENCE</scope>
    <source>
        <strain evidence="10">SCAU 2101</strain>
    </source>
</reference>
<evidence type="ECO:0000256" key="4">
    <source>
        <dbReference type="ARBA" id="ARBA00022679"/>
    </source>
</evidence>